<sequence length="210" mass="23267">MQLRTLIHIPIVHSAEDMGSASDVLRQTYIRQKGLEAWEKSRFLIKQFWADIDAAVLALDVNFSQMRIYQDGLPVCGFEAKIVRDLAESQTSGKNYQIVAKLMDLGARLEGTEDLELLLKERELITSGNASPESCTNLASALVKSNLLDKRDYFIASRIDTTLQSEEVGILFLGALHDATAKLPATIKVVSLEKFSQGEISRGGREHSGQ</sequence>
<evidence type="ECO:0000313" key="1">
    <source>
        <dbReference type="EMBL" id="AGI68573.1"/>
    </source>
</evidence>
<dbReference type="EMBL" id="CP003740">
    <property type="protein sequence ID" value="AGI68573.1"/>
    <property type="molecule type" value="Genomic_DNA"/>
</dbReference>
<accession>M9R9T7</accession>
<gene>
    <name evidence="1" type="ORF">OAN307_c30290</name>
</gene>
<dbReference type="HOGENOM" id="CLU_1364031_0_0_5"/>
<dbReference type="KEGG" id="oat:OAN307_c30290"/>
<proteinExistence type="predicted"/>
<name>M9R9T7_9RHOB</name>
<dbReference type="eggNOG" id="ENOG5032SQH">
    <property type="taxonomic scope" value="Bacteria"/>
</dbReference>
<dbReference type="RefSeq" id="WP_015500559.1">
    <property type="nucleotide sequence ID" value="NC_020911.1"/>
</dbReference>
<organism evidence="1 2">
    <name type="scientific">Octadecabacter antarcticus 307</name>
    <dbReference type="NCBI Taxonomy" id="391626"/>
    <lineage>
        <taxon>Bacteria</taxon>
        <taxon>Pseudomonadati</taxon>
        <taxon>Pseudomonadota</taxon>
        <taxon>Alphaproteobacteria</taxon>
        <taxon>Rhodobacterales</taxon>
        <taxon>Roseobacteraceae</taxon>
        <taxon>Octadecabacter</taxon>
    </lineage>
</organism>
<dbReference type="OrthoDB" id="5763904at2"/>
<keyword evidence="2" id="KW-1185">Reference proteome</keyword>
<dbReference type="Proteomes" id="UP000005307">
    <property type="component" value="Chromosome"/>
</dbReference>
<evidence type="ECO:0000313" key="2">
    <source>
        <dbReference type="Proteomes" id="UP000005307"/>
    </source>
</evidence>
<protein>
    <submittedName>
        <fullName evidence="1">Uncharacterized protein</fullName>
    </submittedName>
</protein>
<dbReference type="AlphaFoldDB" id="M9R9T7"/>
<reference evidence="1 2" key="1">
    <citation type="journal article" date="2013" name="PLoS ONE">
        <title>Poles Apart: Arctic and Antarctic Octadecabacter strains Share High Genome Plasticity and a New Type of Xanthorhodopsin.</title>
        <authorList>
            <person name="Vollmers J."/>
            <person name="Voget S."/>
            <person name="Dietrich S."/>
            <person name="Gollnow K."/>
            <person name="Smits M."/>
            <person name="Meyer K."/>
            <person name="Brinkhoff T."/>
            <person name="Simon M."/>
            <person name="Daniel R."/>
        </authorList>
    </citation>
    <scope>NUCLEOTIDE SEQUENCE [LARGE SCALE GENOMIC DNA]</scope>
    <source>
        <strain evidence="1 2">307</strain>
    </source>
</reference>
<dbReference type="STRING" id="391626.OAN307_c30290"/>